<sequence>MAAEYSNICRKNGIQGSPTDFLLCAIACRYNMEIFTEDKDFLNYKKYLPIKLFMTED</sequence>
<organism evidence="1">
    <name type="scientific">uncultured bacterium contig00204</name>
    <dbReference type="NCBI Taxonomy" id="1181609"/>
    <lineage>
        <taxon>Bacteria</taxon>
        <taxon>environmental samples</taxon>
    </lineage>
</organism>
<dbReference type="SUPFAM" id="SSF88723">
    <property type="entry name" value="PIN domain-like"/>
    <property type="match status" value="1"/>
</dbReference>
<evidence type="ECO:0000313" key="1">
    <source>
        <dbReference type="EMBL" id="AGS54022.1"/>
    </source>
</evidence>
<dbReference type="AlphaFoldDB" id="A0A806K225"/>
<accession>A0A806K225</accession>
<name>A0A806K225_9BACT</name>
<reference evidence="1" key="1">
    <citation type="submission" date="2012-03" db="EMBL/GenBank/DDBJ databases">
        <title>Functional metagenomics reveals considerable lignocellulase gene clusters in the gut microbiome of a wood-feeding higher termite.</title>
        <authorList>
            <person name="Liu N."/>
        </authorList>
    </citation>
    <scope>NUCLEOTIDE SEQUENCE</scope>
</reference>
<dbReference type="InterPro" id="IPR029060">
    <property type="entry name" value="PIN-like_dom_sf"/>
</dbReference>
<dbReference type="Gene3D" id="3.40.50.1010">
    <property type="entry name" value="5'-nuclease"/>
    <property type="match status" value="1"/>
</dbReference>
<dbReference type="EMBL" id="JQ844270">
    <property type="protein sequence ID" value="AGS54022.1"/>
    <property type="molecule type" value="Genomic_DNA"/>
</dbReference>
<protein>
    <submittedName>
        <fullName evidence="1">PilT-like protein</fullName>
    </submittedName>
</protein>
<proteinExistence type="predicted"/>